<protein>
    <submittedName>
        <fullName evidence="3">Glycogen debranching enzyme</fullName>
    </submittedName>
</protein>
<feature type="domain" description="Mannosylglycerate hydrolase MGH1-like glycoside hydrolase" evidence="2">
    <location>
        <begin position="379"/>
        <end position="601"/>
    </location>
</feature>
<gene>
    <name evidence="3" type="ORF">DFJ66_8318</name>
</gene>
<dbReference type="Pfam" id="PF22422">
    <property type="entry name" value="MGH1-like_GH"/>
    <property type="match status" value="1"/>
</dbReference>
<feature type="domain" description="Putative glycogen debranching enzyme N-terminal" evidence="1">
    <location>
        <begin position="26"/>
        <end position="206"/>
    </location>
</feature>
<dbReference type="GO" id="GO:0005975">
    <property type="term" value="P:carbohydrate metabolic process"/>
    <property type="evidence" value="ECO:0007669"/>
    <property type="project" value="InterPro"/>
</dbReference>
<reference evidence="3 4" key="1">
    <citation type="submission" date="2018-10" db="EMBL/GenBank/DDBJ databases">
        <title>Sequencing the genomes of 1000 actinobacteria strains.</title>
        <authorList>
            <person name="Klenk H.-P."/>
        </authorList>
    </citation>
    <scope>NUCLEOTIDE SEQUENCE [LARGE SCALE GENOMIC DNA]</scope>
    <source>
        <strain evidence="3 4">DSM 43911</strain>
    </source>
</reference>
<name>A0A495XR58_9PSEU</name>
<organism evidence="3 4">
    <name type="scientific">Saccharothrix variisporea</name>
    <dbReference type="NCBI Taxonomy" id="543527"/>
    <lineage>
        <taxon>Bacteria</taxon>
        <taxon>Bacillati</taxon>
        <taxon>Actinomycetota</taxon>
        <taxon>Actinomycetes</taxon>
        <taxon>Pseudonocardiales</taxon>
        <taxon>Pseudonocardiaceae</taxon>
        <taxon>Saccharothrix</taxon>
    </lineage>
</organism>
<dbReference type="InterPro" id="IPR032856">
    <property type="entry name" value="GDE_N_bis"/>
</dbReference>
<evidence type="ECO:0000313" key="3">
    <source>
        <dbReference type="EMBL" id="RKT74943.1"/>
    </source>
</evidence>
<dbReference type="OrthoDB" id="9759959at2"/>
<sequence>MTEGGTEGGWAFDGEPVTLSPGTLTLVHGTSFCVCGSGGDIDGAAAQGTFFQDTRIVSGWRLRVDGVPVEHITAVTPEPFRGRFVGRGRSKVPQTESTLFVCRDRYVGAGMREDLLLRNYGRDTVSHEITLHVEADFADLFEVKEGRVRARGEHASEVTADGLRLTRRLDRRSRGTRVTADGAEFAPSTVTFRVEIPPKGEWRTSVTVQPVVEDHAVEPLFPPGRPVDQSLPVQSARQWRQAVPVLRHTGNPALAATLQQSRQDLGALRIFDPDRPDDTAIAAGAPWFMTLFGRDSILASFMSLPIDPTLALGTVRTLAHHQGQRVEPNSEEEPGRILHEMRFGADASLALGGRNVYYGTADATPLFVVLVGELSRWGIGRDRVEAVLPHVDRALRWVDEHGDRDGDGFVEYERATERGLVNQGWKDSWDGVTFADGRIARPPIALCEVQGYVYAAQLARAGLCDDFGDPDGARYWRERAAALKERFNERFWLPRQGRYAVALDGDKQPVDAVASNIGHCLWTGIVDEDRAESVAESLLSPRMFTGWGVRTLATDMGAYNPMSYHNGSVWPHDSAIVATGLMRYGFVEHARRVAVAVLDAAAAFGGRPPELLCGFDRRDQPAPVPYPTSCSPQAWASAAPVHLLRVLLRVEPDIPHGRVWLDPVLPESYGPLALDGLPMGGVRVSLEVDGDDVRVTGLPEGIDVVRAPAGLQTVGRAEP</sequence>
<proteinExistence type="predicted"/>
<evidence type="ECO:0000313" key="4">
    <source>
        <dbReference type="Proteomes" id="UP000272729"/>
    </source>
</evidence>
<dbReference type="InterPro" id="IPR012341">
    <property type="entry name" value="6hp_glycosidase-like_sf"/>
</dbReference>
<dbReference type="AlphaFoldDB" id="A0A495XR58"/>
<dbReference type="SUPFAM" id="SSF48208">
    <property type="entry name" value="Six-hairpin glycosidases"/>
    <property type="match status" value="1"/>
</dbReference>
<dbReference type="Proteomes" id="UP000272729">
    <property type="component" value="Unassembled WGS sequence"/>
</dbReference>
<dbReference type="Pfam" id="PF14742">
    <property type="entry name" value="GDE_N_bis"/>
    <property type="match status" value="1"/>
</dbReference>
<accession>A0A495XR58</accession>
<dbReference type="RefSeq" id="WP_121230109.1">
    <property type="nucleotide sequence ID" value="NZ_JBIUBA010000059.1"/>
</dbReference>
<dbReference type="EMBL" id="RBXR01000001">
    <property type="protein sequence ID" value="RKT74943.1"/>
    <property type="molecule type" value="Genomic_DNA"/>
</dbReference>
<comment type="caution">
    <text evidence="3">The sequence shown here is derived from an EMBL/GenBank/DDBJ whole genome shotgun (WGS) entry which is preliminary data.</text>
</comment>
<dbReference type="InterPro" id="IPR054491">
    <property type="entry name" value="MGH1-like_GH"/>
</dbReference>
<keyword evidence="4" id="KW-1185">Reference proteome</keyword>
<dbReference type="InterPro" id="IPR008928">
    <property type="entry name" value="6-hairpin_glycosidase_sf"/>
</dbReference>
<dbReference type="Gene3D" id="1.50.10.10">
    <property type="match status" value="1"/>
</dbReference>
<evidence type="ECO:0000259" key="1">
    <source>
        <dbReference type="Pfam" id="PF14742"/>
    </source>
</evidence>
<evidence type="ECO:0000259" key="2">
    <source>
        <dbReference type="Pfam" id="PF22422"/>
    </source>
</evidence>